<dbReference type="PANTHER" id="PTHR43674">
    <property type="entry name" value="NITRILASE C965.09-RELATED"/>
    <property type="match status" value="1"/>
</dbReference>
<dbReference type="InterPro" id="IPR036526">
    <property type="entry name" value="C-N_Hydrolase_sf"/>
</dbReference>
<dbReference type="GO" id="GO:0016811">
    <property type="term" value="F:hydrolase activity, acting on carbon-nitrogen (but not peptide) bonds, in linear amides"/>
    <property type="evidence" value="ECO:0007669"/>
    <property type="project" value="TreeGrafter"/>
</dbReference>
<feature type="domain" description="CN hydrolase" evidence="2">
    <location>
        <begin position="18"/>
        <end position="290"/>
    </location>
</feature>
<comment type="caution">
    <text evidence="3">The sequence shown here is derived from an EMBL/GenBank/DDBJ whole genome shotgun (WGS) entry which is preliminary data.</text>
</comment>
<dbReference type="Pfam" id="PF00795">
    <property type="entry name" value="CN_hydrolase"/>
    <property type="match status" value="2"/>
</dbReference>
<evidence type="ECO:0000313" key="4">
    <source>
        <dbReference type="Proteomes" id="UP000243528"/>
    </source>
</evidence>
<dbReference type="InterPro" id="IPR050345">
    <property type="entry name" value="Aliph_Amidase/BUP"/>
</dbReference>
<dbReference type="CDD" id="cd07585">
    <property type="entry name" value="nitrilase_7"/>
    <property type="match status" value="1"/>
</dbReference>
<proteinExistence type="predicted"/>
<protein>
    <submittedName>
        <fullName evidence="3">Putative amidohydrolase</fullName>
    </submittedName>
</protein>
<sequence>MHESSTDETTDDSSAPTLRVASVQFEHRPDEKEFNLGRVEQFLRAAAADGVQVVAFPEMCLLGYWHLRRHTAERLRMLAEPLNGPCVSTVRKWARGHGVAAGVGFLESDGDALYNSYAVCLPDGSVHCHRKLHAFEHPAISSGDGYTVLDTPWGVRMGVLTCYDNNLVENVRATALHGATVLLAPHQTGGTSSRSPHGMKPIPLEVWHRRHDDPEAVERRFRGADGREWLLRWLPSRAHDNGMFVVFSNGVGQDDDEVRTGNAMIIDPYGRIVTETWAAGDAMVTADLDTGLVPMSTGRRWLKARRPELYDVLTRRFGDERDPRTARFSDQPAS</sequence>
<dbReference type="PANTHER" id="PTHR43674:SF16">
    <property type="entry name" value="CARBON-NITROGEN FAMILY, PUTATIVE (AFU_ORTHOLOGUE AFUA_5G02350)-RELATED"/>
    <property type="match status" value="1"/>
</dbReference>
<organism evidence="3 4">
    <name type="scientific">Haloactinopolyspora alba</name>
    <dbReference type="NCBI Taxonomy" id="648780"/>
    <lineage>
        <taxon>Bacteria</taxon>
        <taxon>Bacillati</taxon>
        <taxon>Actinomycetota</taxon>
        <taxon>Actinomycetes</taxon>
        <taxon>Jiangellales</taxon>
        <taxon>Jiangellaceae</taxon>
        <taxon>Haloactinopolyspora</taxon>
    </lineage>
</organism>
<keyword evidence="4" id="KW-1185">Reference proteome</keyword>
<evidence type="ECO:0000256" key="1">
    <source>
        <dbReference type="ARBA" id="ARBA00022801"/>
    </source>
</evidence>
<dbReference type="InterPro" id="IPR003010">
    <property type="entry name" value="C-N_Hydrolase"/>
</dbReference>
<reference evidence="3 4" key="1">
    <citation type="submission" date="2018-03" db="EMBL/GenBank/DDBJ databases">
        <title>Genomic Encyclopedia of Archaeal and Bacterial Type Strains, Phase II (KMG-II): from individual species to whole genera.</title>
        <authorList>
            <person name="Goeker M."/>
        </authorList>
    </citation>
    <scope>NUCLEOTIDE SEQUENCE [LARGE SCALE GENOMIC DNA]</scope>
    <source>
        <strain evidence="3 4">DSM 45211</strain>
    </source>
</reference>
<accession>A0A2P8DY67</accession>
<dbReference type="SUPFAM" id="SSF56317">
    <property type="entry name" value="Carbon-nitrogen hydrolase"/>
    <property type="match status" value="1"/>
</dbReference>
<dbReference type="PROSITE" id="PS50263">
    <property type="entry name" value="CN_HYDROLASE"/>
    <property type="match status" value="1"/>
</dbReference>
<evidence type="ECO:0000313" key="3">
    <source>
        <dbReference type="EMBL" id="PSL02169.1"/>
    </source>
</evidence>
<dbReference type="Proteomes" id="UP000243528">
    <property type="component" value="Unassembled WGS sequence"/>
</dbReference>
<name>A0A2P8DY67_9ACTN</name>
<evidence type="ECO:0000259" key="2">
    <source>
        <dbReference type="PROSITE" id="PS50263"/>
    </source>
</evidence>
<dbReference type="EMBL" id="PYGE01000011">
    <property type="protein sequence ID" value="PSL02169.1"/>
    <property type="molecule type" value="Genomic_DNA"/>
</dbReference>
<gene>
    <name evidence="3" type="ORF">CLV30_111124</name>
</gene>
<dbReference type="AlphaFoldDB" id="A0A2P8DY67"/>
<keyword evidence="1 3" id="KW-0378">Hydrolase</keyword>
<dbReference type="RefSeq" id="WP_205740980.1">
    <property type="nucleotide sequence ID" value="NZ_PYGE01000011.1"/>
</dbReference>
<dbReference type="Gene3D" id="3.60.110.10">
    <property type="entry name" value="Carbon-nitrogen hydrolase"/>
    <property type="match status" value="1"/>
</dbReference>